<accession>A0ABQ9IW88</accession>
<protein>
    <submittedName>
        <fullName evidence="2">Uncharacterized protein</fullName>
    </submittedName>
</protein>
<comment type="caution">
    <text evidence="2">The sequence shown here is derived from an EMBL/GenBank/DDBJ whole genome shotgun (WGS) entry which is preliminary data.</text>
</comment>
<organism evidence="2 3">
    <name type="scientific">Molorchus minor</name>
    <dbReference type="NCBI Taxonomy" id="1323400"/>
    <lineage>
        <taxon>Eukaryota</taxon>
        <taxon>Metazoa</taxon>
        <taxon>Ecdysozoa</taxon>
        <taxon>Arthropoda</taxon>
        <taxon>Hexapoda</taxon>
        <taxon>Insecta</taxon>
        <taxon>Pterygota</taxon>
        <taxon>Neoptera</taxon>
        <taxon>Endopterygota</taxon>
        <taxon>Coleoptera</taxon>
        <taxon>Polyphaga</taxon>
        <taxon>Cucujiformia</taxon>
        <taxon>Chrysomeloidea</taxon>
        <taxon>Cerambycidae</taxon>
        <taxon>Lamiinae</taxon>
        <taxon>Monochamini</taxon>
        <taxon>Molorchus</taxon>
    </lineage>
</organism>
<name>A0ABQ9IW88_9CUCU</name>
<gene>
    <name evidence="2" type="ORF">NQ317_003065</name>
</gene>
<evidence type="ECO:0000313" key="3">
    <source>
        <dbReference type="Proteomes" id="UP001162164"/>
    </source>
</evidence>
<reference evidence="2" key="1">
    <citation type="journal article" date="2023" name="Insect Mol. Biol.">
        <title>Genome sequencing provides insights into the evolution of gene families encoding plant cell wall-degrading enzymes in longhorned beetles.</title>
        <authorList>
            <person name="Shin N.R."/>
            <person name="Okamura Y."/>
            <person name="Kirsch R."/>
            <person name="Pauchet Y."/>
        </authorList>
    </citation>
    <scope>NUCLEOTIDE SEQUENCE</scope>
    <source>
        <strain evidence="2">MMC_N1</strain>
    </source>
</reference>
<evidence type="ECO:0000313" key="2">
    <source>
        <dbReference type="EMBL" id="KAJ8966908.1"/>
    </source>
</evidence>
<dbReference type="EMBL" id="JAPWTJ010002279">
    <property type="protein sequence ID" value="KAJ8966908.1"/>
    <property type="molecule type" value="Genomic_DNA"/>
</dbReference>
<keyword evidence="3" id="KW-1185">Reference proteome</keyword>
<proteinExistence type="predicted"/>
<keyword evidence="1" id="KW-0732">Signal</keyword>
<evidence type="ECO:0000256" key="1">
    <source>
        <dbReference type="SAM" id="SignalP"/>
    </source>
</evidence>
<dbReference type="Proteomes" id="UP001162164">
    <property type="component" value="Unassembled WGS sequence"/>
</dbReference>
<feature type="chain" id="PRO_5046577439" evidence="1">
    <location>
        <begin position="19"/>
        <end position="262"/>
    </location>
</feature>
<feature type="signal peptide" evidence="1">
    <location>
        <begin position="1"/>
        <end position="18"/>
    </location>
</feature>
<sequence length="262" mass="26289">MNTLTVAVFAMLAVACSAIPSGIWGLGAINPHALSPIGPSGIVTGAGASGPSGVVTGAGAVGPSGIVNGHGAVGPTGPNGHGIALAANPVLGLAASPILGLAASPILGLGAHGLGAHGLGLAHGIHGCYKLGVAGVKRSLSVFAMLAVACSAILWNLGAWEPLTPRFESHWTIRHCNRCWCLWAIWSRPEGAGAVGLSGIVNGHGAVVPLVPADMESRLAANPILGTCSFSSIGTWCSRTWCSWTWTRSEFQPPFMASMGGK</sequence>